<dbReference type="InterPro" id="IPR050784">
    <property type="entry name" value="IAP"/>
</dbReference>
<evidence type="ECO:0000313" key="1">
    <source>
        <dbReference type="EMBL" id="CAF4949358.1"/>
    </source>
</evidence>
<dbReference type="Pfam" id="PF00653">
    <property type="entry name" value="BIR"/>
    <property type="match status" value="1"/>
</dbReference>
<dbReference type="GO" id="GO:0031398">
    <property type="term" value="P:positive regulation of protein ubiquitination"/>
    <property type="evidence" value="ECO:0007669"/>
    <property type="project" value="TreeGrafter"/>
</dbReference>
<dbReference type="EMBL" id="CAJOBJ010189776">
    <property type="protein sequence ID" value="CAF4949358.1"/>
    <property type="molecule type" value="Genomic_DNA"/>
</dbReference>
<protein>
    <submittedName>
        <fullName evidence="1">Uncharacterized protein</fullName>
    </submittedName>
</protein>
<accession>A0A8S3CXH0</accession>
<dbReference type="PROSITE" id="PS50143">
    <property type="entry name" value="BIR_REPEAT_2"/>
    <property type="match status" value="1"/>
</dbReference>
<dbReference type="GO" id="GO:0043027">
    <property type="term" value="F:cysteine-type endopeptidase inhibitor activity involved in apoptotic process"/>
    <property type="evidence" value="ECO:0007669"/>
    <property type="project" value="TreeGrafter"/>
</dbReference>
<dbReference type="PANTHER" id="PTHR10044:SF139">
    <property type="entry name" value="DEATH-ASSOCIATED INHIBITOR OF APOPTOSIS 2"/>
    <property type="match status" value="1"/>
</dbReference>
<dbReference type="Gene3D" id="1.10.1170.10">
    <property type="entry name" value="Inhibitor Of Apoptosis Protein (2mihbC-IAP-1), Chain A"/>
    <property type="match status" value="1"/>
</dbReference>
<dbReference type="AlphaFoldDB" id="A0A8S3CXH0"/>
<organism evidence="1 2">
    <name type="scientific">Rotaria magnacalcarata</name>
    <dbReference type="NCBI Taxonomy" id="392030"/>
    <lineage>
        <taxon>Eukaryota</taxon>
        <taxon>Metazoa</taxon>
        <taxon>Spiralia</taxon>
        <taxon>Gnathifera</taxon>
        <taxon>Rotifera</taxon>
        <taxon>Eurotatoria</taxon>
        <taxon>Bdelloidea</taxon>
        <taxon>Philodinida</taxon>
        <taxon>Philodinidae</taxon>
        <taxon>Rotaria</taxon>
    </lineage>
</organism>
<dbReference type="SUPFAM" id="SSF57924">
    <property type="entry name" value="Inhibitor of apoptosis (IAP) repeat"/>
    <property type="match status" value="1"/>
</dbReference>
<dbReference type="GO" id="GO:0005634">
    <property type="term" value="C:nucleus"/>
    <property type="evidence" value="ECO:0007669"/>
    <property type="project" value="TreeGrafter"/>
</dbReference>
<dbReference type="GO" id="GO:0061630">
    <property type="term" value="F:ubiquitin protein ligase activity"/>
    <property type="evidence" value="ECO:0007669"/>
    <property type="project" value="TreeGrafter"/>
</dbReference>
<dbReference type="PANTHER" id="PTHR10044">
    <property type="entry name" value="INHIBITOR OF APOPTOSIS"/>
    <property type="match status" value="1"/>
</dbReference>
<dbReference type="InterPro" id="IPR001370">
    <property type="entry name" value="BIR_rpt"/>
</dbReference>
<dbReference type="GO" id="GO:0005737">
    <property type="term" value="C:cytoplasm"/>
    <property type="evidence" value="ECO:0007669"/>
    <property type="project" value="TreeGrafter"/>
</dbReference>
<evidence type="ECO:0000313" key="2">
    <source>
        <dbReference type="Proteomes" id="UP000681720"/>
    </source>
</evidence>
<name>A0A8S3CXH0_9BILA</name>
<dbReference type="GO" id="GO:0043066">
    <property type="term" value="P:negative regulation of apoptotic process"/>
    <property type="evidence" value="ECO:0007669"/>
    <property type="project" value="TreeGrafter"/>
</dbReference>
<comment type="caution">
    <text evidence="1">The sequence shown here is derived from an EMBL/GenBank/DDBJ whole genome shotgun (WGS) entry which is preliminary data.</text>
</comment>
<sequence length="62" mass="7003">MEIPKRHASFSTWPNENLPSVENLVKAGFFFTGTKTIVTCFYCNGSLQNWGSNDNPIVEHAR</sequence>
<dbReference type="CDD" id="cd00022">
    <property type="entry name" value="BIR"/>
    <property type="match status" value="1"/>
</dbReference>
<gene>
    <name evidence="1" type="ORF">GIL414_LOCUS54236</name>
</gene>
<reference evidence="1" key="1">
    <citation type="submission" date="2021-02" db="EMBL/GenBank/DDBJ databases">
        <authorList>
            <person name="Nowell W R."/>
        </authorList>
    </citation>
    <scope>NUCLEOTIDE SEQUENCE</scope>
</reference>
<proteinExistence type="predicted"/>
<feature type="non-terminal residue" evidence="1">
    <location>
        <position position="62"/>
    </location>
</feature>
<dbReference type="SMART" id="SM00238">
    <property type="entry name" value="BIR"/>
    <property type="match status" value="1"/>
</dbReference>
<dbReference type="Proteomes" id="UP000681720">
    <property type="component" value="Unassembled WGS sequence"/>
</dbReference>
<dbReference type="GO" id="GO:0051726">
    <property type="term" value="P:regulation of cell cycle"/>
    <property type="evidence" value="ECO:0007669"/>
    <property type="project" value="TreeGrafter"/>
</dbReference>